<name>A0A0D2DFS8_9EURO</name>
<accession>A0A0D2DFS8</accession>
<dbReference type="AlphaFoldDB" id="A0A0D2DFS8"/>
<protein>
    <submittedName>
        <fullName evidence="1">Uncharacterized protein</fullName>
    </submittedName>
</protein>
<dbReference type="VEuPathDB" id="FungiDB:PV06_06857"/>
<organism evidence="1 2">
    <name type="scientific">Exophiala oligosperma</name>
    <dbReference type="NCBI Taxonomy" id="215243"/>
    <lineage>
        <taxon>Eukaryota</taxon>
        <taxon>Fungi</taxon>
        <taxon>Dikarya</taxon>
        <taxon>Ascomycota</taxon>
        <taxon>Pezizomycotina</taxon>
        <taxon>Eurotiomycetes</taxon>
        <taxon>Chaetothyriomycetidae</taxon>
        <taxon>Chaetothyriales</taxon>
        <taxon>Herpotrichiellaceae</taxon>
        <taxon>Exophiala</taxon>
    </lineage>
</organism>
<evidence type="ECO:0000313" key="2">
    <source>
        <dbReference type="Proteomes" id="UP000053342"/>
    </source>
</evidence>
<dbReference type="Proteomes" id="UP000053342">
    <property type="component" value="Unassembled WGS sequence"/>
</dbReference>
<dbReference type="RefSeq" id="XP_016261501.1">
    <property type="nucleotide sequence ID" value="XM_016408021.1"/>
</dbReference>
<proteinExistence type="predicted"/>
<sequence length="159" mass="17880">MLENSRFRCRIFNRKNTARSHLTNYIYLGLHKLSAFSIRHIANLEDKYKQTFIGKLLLVPLCTFHSPFLASQKMVCRVCGGSQDAQRLSPCSAEPAVEQEELSSRMRQIARLVAVGAPLQVVTTAGLAAEEEKPHRPGRCRNGRVAKVCDADLHKVRHP</sequence>
<dbReference type="EMBL" id="KN847337">
    <property type="protein sequence ID" value="KIW41285.1"/>
    <property type="molecule type" value="Genomic_DNA"/>
</dbReference>
<keyword evidence="2" id="KW-1185">Reference proteome</keyword>
<gene>
    <name evidence="1" type="ORF">PV06_06857</name>
</gene>
<dbReference type="HOGENOM" id="CLU_1660774_0_0_1"/>
<dbReference type="GeneID" id="27358931"/>
<reference evidence="1 2" key="1">
    <citation type="submission" date="2015-01" db="EMBL/GenBank/DDBJ databases">
        <title>The Genome Sequence of Exophiala oligosperma CBS72588.</title>
        <authorList>
            <consortium name="The Broad Institute Genomics Platform"/>
            <person name="Cuomo C."/>
            <person name="de Hoog S."/>
            <person name="Gorbushina A."/>
            <person name="Stielow B."/>
            <person name="Teixiera M."/>
            <person name="Abouelleil A."/>
            <person name="Chapman S.B."/>
            <person name="Priest M."/>
            <person name="Young S.K."/>
            <person name="Wortman J."/>
            <person name="Nusbaum C."/>
            <person name="Birren B."/>
        </authorList>
    </citation>
    <scope>NUCLEOTIDE SEQUENCE [LARGE SCALE GENOMIC DNA]</scope>
    <source>
        <strain evidence="1 2">CBS 72588</strain>
    </source>
</reference>
<evidence type="ECO:0000313" key="1">
    <source>
        <dbReference type="EMBL" id="KIW41285.1"/>
    </source>
</evidence>